<keyword evidence="1" id="KW-0697">Rotamase</keyword>
<feature type="region of interest" description="Disordered" evidence="2">
    <location>
        <begin position="379"/>
        <end position="481"/>
    </location>
</feature>
<accession>A0A286U3U2</accession>
<dbReference type="SUPFAM" id="SSF54534">
    <property type="entry name" value="FKBP-like"/>
    <property type="match status" value="1"/>
</dbReference>
<dbReference type="Pfam" id="PF13624">
    <property type="entry name" value="SurA_N_3"/>
    <property type="match status" value="1"/>
</dbReference>
<keyword evidence="3" id="KW-0732">Signal</keyword>
<feature type="region of interest" description="Disordered" evidence="2">
    <location>
        <begin position="66"/>
        <end position="88"/>
    </location>
</feature>
<feature type="domain" description="PpiC" evidence="4">
    <location>
        <begin position="226"/>
        <end position="327"/>
    </location>
</feature>
<dbReference type="GO" id="GO:0003755">
    <property type="term" value="F:peptidyl-prolyl cis-trans isomerase activity"/>
    <property type="evidence" value="ECO:0007669"/>
    <property type="project" value="UniProtKB-KW"/>
</dbReference>
<feature type="chain" id="PRO_5013375647" evidence="3">
    <location>
        <begin position="21"/>
        <end position="481"/>
    </location>
</feature>
<dbReference type="InterPro" id="IPR027304">
    <property type="entry name" value="Trigger_fact/SurA_dom_sf"/>
</dbReference>
<evidence type="ECO:0000256" key="3">
    <source>
        <dbReference type="SAM" id="SignalP"/>
    </source>
</evidence>
<dbReference type="AlphaFoldDB" id="A0A286U3U2"/>
<dbReference type="OrthoDB" id="14196at2"/>
<keyword evidence="6" id="KW-1185">Reference proteome</keyword>
<dbReference type="Gene3D" id="1.10.4030.10">
    <property type="entry name" value="Porin chaperone SurA, peptide-binding domain"/>
    <property type="match status" value="1"/>
</dbReference>
<protein>
    <submittedName>
        <fullName evidence="5">Parvulin-like peptidyl-prolyl isomerase</fullName>
    </submittedName>
</protein>
<comment type="caution">
    <text evidence="5">The sequence shown here is derived from an EMBL/GenBank/DDBJ whole genome shotgun (WGS) entry which is preliminary data.</text>
</comment>
<feature type="signal peptide" evidence="3">
    <location>
        <begin position="1"/>
        <end position="20"/>
    </location>
</feature>
<keyword evidence="1 5" id="KW-0413">Isomerase</keyword>
<proteinExistence type="predicted"/>
<dbReference type="InterPro" id="IPR050245">
    <property type="entry name" value="PrsA_foldase"/>
</dbReference>
<dbReference type="PANTHER" id="PTHR47245">
    <property type="entry name" value="PEPTIDYLPROLYL ISOMERASE"/>
    <property type="match status" value="1"/>
</dbReference>
<organism evidence="5 6">
    <name type="scientific">Candidatus Scalindua japonica</name>
    <dbReference type="NCBI Taxonomy" id="1284222"/>
    <lineage>
        <taxon>Bacteria</taxon>
        <taxon>Pseudomonadati</taxon>
        <taxon>Planctomycetota</taxon>
        <taxon>Candidatus Brocadiia</taxon>
        <taxon>Candidatus Brocadiales</taxon>
        <taxon>Candidatus Scalinduaceae</taxon>
        <taxon>Candidatus Scalindua</taxon>
    </lineage>
</organism>
<dbReference type="RefSeq" id="WP_096896135.1">
    <property type="nucleotide sequence ID" value="NZ_BAOS01000040.1"/>
</dbReference>
<dbReference type="SUPFAM" id="SSF109998">
    <property type="entry name" value="Triger factor/SurA peptide-binding domain-like"/>
    <property type="match status" value="1"/>
</dbReference>
<evidence type="ECO:0000313" key="6">
    <source>
        <dbReference type="Proteomes" id="UP000218542"/>
    </source>
</evidence>
<dbReference type="InterPro" id="IPR000297">
    <property type="entry name" value="PPIase_PpiC"/>
</dbReference>
<dbReference type="PANTHER" id="PTHR47245:SF2">
    <property type="entry name" value="PEPTIDYL-PROLYL CIS-TRANS ISOMERASE HP_0175-RELATED"/>
    <property type="match status" value="1"/>
</dbReference>
<dbReference type="Gene3D" id="3.10.50.40">
    <property type="match status" value="1"/>
</dbReference>
<sequence>MKIRLFITLISLSFAGLLINGCGDNTPSPHGGIVGAPQSGGDMNFEQQALKAEQDDLAKLKIGKMHASDSDDGHLSAHGTPKETKKDPNEVIATVNGEKIIRLELDKIMDKAKTRMSKSNLHLVEEKVINDLITQAVLKQFIKKENIQVDLNRIETEINNFRENIKKNPQTKDKSLETLLEEQGGSLDELRVALDISFGVDEYLEKTTSEEEMKTYFTENIGSFNGEIVTASHILIDTKGVTDETKLKEAKERAEKIKKELDEGGDFVQLAKAHSDCPSAKTGGNLGPIKRDDMVKEFTDVAYATEVNGISEPVKTQFGYHIIKVTGKDAGKDVNYEDIKDKVKIALHNEKTLNLIQDLLKKSDVKVLYTPTPYYAATSSGGGHGGMGGGGHGSGMGNMSMPGGHGGVYGDHGNMKTNTSPHGGASPHGGTGNPSPHAGMPMPGASSPHGGASPHGGSNPHGQMSSVEGGSVEKKFTLTND</sequence>
<dbReference type="EMBL" id="BAOS01000040">
    <property type="protein sequence ID" value="GAX62741.1"/>
    <property type="molecule type" value="Genomic_DNA"/>
</dbReference>
<gene>
    <name evidence="5" type="ORF">SCALIN_C40_0031</name>
</gene>
<feature type="compositionally biased region" description="Basic and acidic residues" evidence="2">
    <location>
        <begin position="471"/>
        <end position="481"/>
    </location>
</feature>
<name>A0A286U3U2_9BACT</name>
<evidence type="ECO:0000259" key="4">
    <source>
        <dbReference type="PROSITE" id="PS50198"/>
    </source>
</evidence>
<dbReference type="InterPro" id="IPR046357">
    <property type="entry name" value="PPIase_dom_sf"/>
</dbReference>
<reference evidence="6" key="1">
    <citation type="journal article" date="2017" name="Environ. Microbiol. Rep.">
        <title>Genetic Diversity of Marine Anaerobic Ammonium-Oxidizing Bacteria as Revealed by Genomic and Proteomic Analyses of 'Candidatus Scalindua japonica'.</title>
        <authorList>
            <person name="Oshiki M."/>
            <person name="Mizuto K."/>
            <person name="Kimura Z."/>
            <person name="Kindaichi T."/>
            <person name="Satoh H."/>
            <person name="Okabe S."/>
        </authorList>
    </citation>
    <scope>NUCLEOTIDE SEQUENCE [LARGE SCALE GENOMIC DNA]</scope>
    <source>
        <strain evidence="6">husup-a2</strain>
    </source>
</reference>
<evidence type="ECO:0000256" key="2">
    <source>
        <dbReference type="SAM" id="MobiDB-lite"/>
    </source>
</evidence>
<dbReference type="PROSITE" id="PS50198">
    <property type="entry name" value="PPIC_PPIASE_2"/>
    <property type="match status" value="1"/>
</dbReference>
<feature type="compositionally biased region" description="Low complexity" evidence="2">
    <location>
        <begin position="439"/>
        <end position="458"/>
    </location>
</feature>
<dbReference type="Proteomes" id="UP000218542">
    <property type="component" value="Unassembled WGS sequence"/>
</dbReference>
<feature type="compositionally biased region" description="Gly residues" evidence="2">
    <location>
        <begin position="380"/>
        <end position="396"/>
    </location>
</feature>
<evidence type="ECO:0000256" key="1">
    <source>
        <dbReference type="PROSITE-ProRule" id="PRU00278"/>
    </source>
</evidence>
<dbReference type="Pfam" id="PF00639">
    <property type="entry name" value="Rotamase"/>
    <property type="match status" value="1"/>
</dbReference>
<evidence type="ECO:0000313" key="5">
    <source>
        <dbReference type="EMBL" id="GAX62741.1"/>
    </source>
</evidence>